<dbReference type="RefSeq" id="WP_211423877.1">
    <property type="nucleotide sequence ID" value="NZ_CP072643.1"/>
</dbReference>
<name>A0ABX8B3V9_9BACT</name>
<evidence type="ECO:0000313" key="2">
    <source>
        <dbReference type="Proteomes" id="UP000677668"/>
    </source>
</evidence>
<dbReference type="GO" id="GO:0008168">
    <property type="term" value="F:methyltransferase activity"/>
    <property type="evidence" value="ECO:0007669"/>
    <property type="project" value="UniProtKB-KW"/>
</dbReference>
<organism evidence="1 2">
    <name type="scientific">Chloracidobacterium sp. N</name>
    <dbReference type="NCBI Taxonomy" id="2821540"/>
    <lineage>
        <taxon>Bacteria</taxon>
        <taxon>Pseudomonadati</taxon>
        <taxon>Acidobacteriota</taxon>
        <taxon>Terriglobia</taxon>
        <taxon>Terriglobales</taxon>
        <taxon>Acidobacteriaceae</taxon>
        <taxon>Chloracidobacterium</taxon>
        <taxon>Chloracidobacterium aggregatum</taxon>
    </lineage>
</organism>
<sequence>MNAARGECRRLDVGCGRRKLPGAIGLDQVALPGVDVVHDLNVIPYPFPDGAFDEIHARHVIEHVASVPAFLAELHRIAAPGARLYIETPHYSSLGSWNDPTHRWHLSAYSFDYFAVGHPAAHYVGGGFRLLRIEITFLRLWRWLGVAWLVNAVNRHPRWRIFRKTWEEYLSFIIRARDIHATLEVVKPEAETASGLQSARQNV</sequence>
<dbReference type="Pfam" id="PF13489">
    <property type="entry name" value="Methyltransf_23"/>
    <property type="match status" value="1"/>
</dbReference>
<reference evidence="1 2" key="1">
    <citation type="submission" date="2021-03" db="EMBL/GenBank/DDBJ databases">
        <title>Genomic and phenotypic characterization of Chloracidobacterium isolates provides evidence for multiple species.</title>
        <authorList>
            <person name="Saini M.K."/>
            <person name="Costas A.M.G."/>
            <person name="Tank M."/>
            <person name="Bryant D.A."/>
        </authorList>
    </citation>
    <scope>NUCLEOTIDE SEQUENCE [LARGE SCALE GENOMIC DNA]</scope>
    <source>
        <strain evidence="1 2">N</strain>
    </source>
</reference>
<proteinExistence type="predicted"/>
<keyword evidence="2" id="KW-1185">Reference proteome</keyword>
<accession>A0ABX8B3V9</accession>
<dbReference type="Gene3D" id="3.40.50.150">
    <property type="entry name" value="Vaccinia Virus protein VP39"/>
    <property type="match status" value="1"/>
</dbReference>
<dbReference type="Proteomes" id="UP000677668">
    <property type="component" value="Chromosome 2"/>
</dbReference>
<dbReference type="GO" id="GO:0032259">
    <property type="term" value="P:methylation"/>
    <property type="evidence" value="ECO:0007669"/>
    <property type="project" value="UniProtKB-KW"/>
</dbReference>
<dbReference type="InterPro" id="IPR029063">
    <property type="entry name" value="SAM-dependent_MTases_sf"/>
</dbReference>
<protein>
    <submittedName>
        <fullName evidence="1">Class I SAM-dependent methyltransferase</fullName>
    </submittedName>
</protein>
<keyword evidence="1" id="KW-0808">Transferase</keyword>
<evidence type="ECO:0000313" key="1">
    <source>
        <dbReference type="EMBL" id="QUV95663.1"/>
    </source>
</evidence>
<dbReference type="EMBL" id="CP072643">
    <property type="protein sequence ID" value="QUV95663.1"/>
    <property type="molecule type" value="Genomic_DNA"/>
</dbReference>
<gene>
    <name evidence="1" type="ORF">J8C05_12605</name>
</gene>
<dbReference type="SUPFAM" id="SSF53335">
    <property type="entry name" value="S-adenosyl-L-methionine-dependent methyltransferases"/>
    <property type="match status" value="1"/>
</dbReference>
<keyword evidence="1" id="KW-0489">Methyltransferase</keyword>